<proteinExistence type="inferred from homology"/>
<dbReference type="Gene3D" id="3.40.50.2020">
    <property type="match status" value="1"/>
</dbReference>
<dbReference type="SUPFAM" id="SSF53271">
    <property type="entry name" value="PRTase-like"/>
    <property type="match status" value="1"/>
</dbReference>
<reference evidence="3 4" key="1">
    <citation type="submission" date="2017-09" db="EMBL/GenBank/DDBJ databases">
        <title>Depth-based differentiation of microbial function through sediment-hosted aquifers and enrichment of novel symbionts in the deep terrestrial subsurface.</title>
        <authorList>
            <person name="Probst A.J."/>
            <person name="Ladd B."/>
            <person name="Jarett J.K."/>
            <person name="Geller-Mcgrath D.E."/>
            <person name="Sieber C.M."/>
            <person name="Emerson J.B."/>
            <person name="Anantharaman K."/>
            <person name="Thomas B.C."/>
            <person name="Malmstrom R."/>
            <person name="Stieglmeier M."/>
            <person name="Klingl A."/>
            <person name="Woyke T."/>
            <person name="Ryan C.M."/>
            <person name="Banfield J.F."/>
        </authorList>
    </citation>
    <scope>NUCLEOTIDE SEQUENCE [LARGE SCALE GENOMIC DNA]</scope>
    <source>
        <strain evidence="3">CG11_big_fil_rev_8_21_14_0_20_40_12</strain>
    </source>
</reference>
<dbReference type="InterPro" id="IPR044005">
    <property type="entry name" value="DZR_2"/>
</dbReference>
<dbReference type="AlphaFoldDB" id="A0A2H0KGW9"/>
<name>A0A2H0KGW9_9BACT</name>
<organism evidence="3 4">
    <name type="scientific">Candidatus Shapirobacteria bacterium CG11_big_fil_rev_8_21_14_0_20_40_12</name>
    <dbReference type="NCBI Taxonomy" id="1974889"/>
    <lineage>
        <taxon>Bacteria</taxon>
        <taxon>Candidatus Shapironibacteriota</taxon>
    </lineage>
</organism>
<dbReference type="Proteomes" id="UP000231371">
    <property type="component" value="Unassembled WGS sequence"/>
</dbReference>
<dbReference type="PANTHER" id="PTHR47505:SF1">
    <property type="entry name" value="DNA UTILIZATION PROTEIN YHGH"/>
    <property type="match status" value="1"/>
</dbReference>
<feature type="domain" description="Double zinc ribbon" evidence="2">
    <location>
        <begin position="3"/>
        <end position="53"/>
    </location>
</feature>
<dbReference type="Pfam" id="PF18912">
    <property type="entry name" value="DZR_2"/>
    <property type="match status" value="1"/>
</dbReference>
<dbReference type="CDD" id="cd06223">
    <property type="entry name" value="PRTases_typeI"/>
    <property type="match status" value="1"/>
</dbReference>
<comment type="similarity">
    <text evidence="1">Belongs to the ComF/GntX family.</text>
</comment>
<comment type="caution">
    <text evidence="3">The sequence shown here is derived from an EMBL/GenBank/DDBJ whole genome shotgun (WGS) entry which is preliminary data.</text>
</comment>
<dbReference type="InterPro" id="IPR029057">
    <property type="entry name" value="PRTase-like"/>
</dbReference>
<sequence>MTVLDLLFPKSCLGCGKKACYFCAECRLKIGKIYQICPVCGKPSPFGRTHRFCLTKFSLEGLFSFFAYGGIIRSAIHKLKYKLVTDLEEEFWRLIKDEIEKKEPNIIFLRQFMEKEKPIVVPIPLHWYKQRKRGFNQSSLFGKRTACLFDLSFSDKILVREKNTVSQTKLTQKERQENVKGIFCLSPNIHNSLFNILLVDDVWTTGSTMKEAAGVLKKAGVKKVWGITIAR</sequence>
<gene>
    <name evidence="3" type="ORF">COV89_00145</name>
</gene>
<evidence type="ECO:0000313" key="4">
    <source>
        <dbReference type="Proteomes" id="UP000231371"/>
    </source>
</evidence>
<accession>A0A2H0KGW9</accession>
<dbReference type="InterPro" id="IPR000836">
    <property type="entry name" value="PRTase_dom"/>
</dbReference>
<evidence type="ECO:0000313" key="3">
    <source>
        <dbReference type="EMBL" id="PIQ70486.1"/>
    </source>
</evidence>
<protein>
    <recommendedName>
        <fullName evidence="2">Double zinc ribbon domain-containing protein</fullName>
    </recommendedName>
</protein>
<dbReference type="PANTHER" id="PTHR47505">
    <property type="entry name" value="DNA UTILIZATION PROTEIN YHGH"/>
    <property type="match status" value="1"/>
</dbReference>
<dbReference type="InterPro" id="IPR051910">
    <property type="entry name" value="ComF/GntX_DNA_util-trans"/>
</dbReference>
<evidence type="ECO:0000259" key="2">
    <source>
        <dbReference type="Pfam" id="PF18912"/>
    </source>
</evidence>
<evidence type="ECO:0000256" key="1">
    <source>
        <dbReference type="ARBA" id="ARBA00008007"/>
    </source>
</evidence>
<dbReference type="EMBL" id="PCVI01000003">
    <property type="protein sequence ID" value="PIQ70486.1"/>
    <property type="molecule type" value="Genomic_DNA"/>
</dbReference>